<keyword evidence="1" id="KW-1133">Transmembrane helix</keyword>
<evidence type="ECO:0000313" key="3">
    <source>
        <dbReference type="Proteomes" id="UP001153712"/>
    </source>
</evidence>
<protein>
    <submittedName>
        <fullName evidence="2">Uncharacterized protein</fullName>
    </submittedName>
</protein>
<keyword evidence="1" id="KW-0812">Transmembrane</keyword>
<dbReference type="Proteomes" id="UP001153712">
    <property type="component" value="Chromosome 4"/>
</dbReference>
<name>A0A9N9TVU3_PHYSR</name>
<dbReference type="AlphaFoldDB" id="A0A9N9TVU3"/>
<feature type="transmembrane region" description="Helical" evidence="1">
    <location>
        <begin position="60"/>
        <end position="79"/>
    </location>
</feature>
<sequence length="128" mass="15200">MRTFLWNDLCANKKVLDKTEERGNNIVVKVIKLARLAIIGVVITVKVCLLVKVLHAFIKFKYMTIAFGYLLLNAARLWIDAKHHKHDDVYYKAHSHQYDLDDHLLHDEWRREDGDFDFLKDSSYKRKK</sequence>
<reference evidence="2" key="1">
    <citation type="submission" date="2022-01" db="EMBL/GenBank/DDBJ databases">
        <authorList>
            <person name="King R."/>
        </authorList>
    </citation>
    <scope>NUCLEOTIDE SEQUENCE</scope>
</reference>
<gene>
    <name evidence="2" type="ORF">PHYEVI_LOCUS7878</name>
</gene>
<evidence type="ECO:0000313" key="2">
    <source>
        <dbReference type="EMBL" id="CAG9861543.1"/>
    </source>
</evidence>
<keyword evidence="3" id="KW-1185">Reference proteome</keyword>
<accession>A0A9N9TVU3</accession>
<keyword evidence="1" id="KW-0472">Membrane</keyword>
<proteinExistence type="predicted"/>
<dbReference type="EMBL" id="OU900097">
    <property type="protein sequence ID" value="CAG9861543.1"/>
    <property type="molecule type" value="Genomic_DNA"/>
</dbReference>
<organism evidence="2 3">
    <name type="scientific">Phyllotreta striolata</name>
    <name type="common">Striped flea beetle</name>
    <name type="synonym">Crioceris striolata</name>
    <dbReference type="NCBI Taxonomy" id="444603"/>
    <lineage>
        <taxon>Eukaryota</taxon>
        <taxon>Metazoa</taxon>
        <taxon>Ecdysozoa</taxon>
        <taxon>Arthropoda</taxon>
        <taxon>Hexapoda</taxon>
        <taxon>Insecta</taxon>
        <taxon>Pterygota</taxon>
        <taxon>Neoptera</taxon>
        <taxon>Endopterygota</taxon>
        <taxon>Coleoptera</taxon>
        <taxon>Polyphaga</taxon>
        <taxon>Cucujiformia</taxon>
        <taxon>Chrysomeloidea</taxon>
        <taxon>Chrysomelidae</taxon>
        <taxon>Galerucinae</taxon>
        <taxon>Alticini</taxon>
        <taxon>Phyllotreta</taxon>
    </lineage>
</organism>
<feature type="transmembrane region" description="Helical" evidence="1">
    <location>
        <begin position="33"/>
        <end position="54"/>
    </location>
</feature>
<dbReference type="OrthoDB" id="6783799at2759"/>
<evidence type="ECO:0000256" key="1">
    <source>
        <dbReference type="SAM" id="Phobius"/>
    </source>
</evidence>